<gene>
    <name evidence="6" type="ORF">Q5P01_016785</name>
</gene>
<dbReference type="PRINTS" id="PR01248">
    <property type="entry name" value="TYPE1KERATIN"/>
</dbReference>
<organism evidence="6 7">
    <name type="scientific">Channa striata</name>
    <name type="common">Snakehead murrel</name>
    <name type="synonym">Ophicephalus striatus</name>
    <dbReference type="NCBI Taxonomy" id="64152"/>
    <lineage>
        <taxon>Eukaryota</taxon>
        <taxon>Metazoa</taxon>
        <taxon>Chordata</taxon>
        <taxon>Craniata</taxon>
        <taxon>Vertebrata</taxon>
        <taxon>Euteleostomi</taxon>
        <taxon>Actinopterygii</taxon>
        <taxon>Neopterygii</taxon>
        <taxon>Teleostei</taxon>
        <taxon>Neoteleostei</taxon>
        <taxon>Acanthomorphata</taxon>
        <taxon>Anabantaria</taxon>
        <taxon>Anabantiformes</taxon>
        <taxon>Channoidei</taxon>
        <taxon>Channidae</taxon>
        <taxon>Channa</taxon>
    </lineage>
</organism>
<dbReference type="GO" id="GO:0005198">
    <property type="term" value="F:structural molecule activity"/>
    <property type="evidence" value="ECO:0007669"/>
    <property type="project" value="InterPro"/>
</dbReference>
<keyword evidence="2 3" id="KW-0175">Coiled coil</keyword>
<evidence type="ECO:0000313" key="7">
    <source>
        <dbReference type="Proteomes" id="UP001187415"/>
    </source>
</evidence>
<accession>A0AA88SD04</accession>
<name>A0AA88SD04_CHASR</name>
<dbReference type="GO" id="GO:0005882">
    <property type="term" value="C:intermediate filament"/>
    <property type="evidence" value="ECO:0007669"/>
    <property type="project" value="UniProtKB-KW"/>
</dbReference>
<dbReference type="EMBL" id="JAUPFM010000013">
    <property type="protein sequence ID" value="KAK2832896.1"/>
    <property type="molecule type" value="Genomic_DNA"/>
</dbReference>
<dbReference type="Pfam" id="PF00038">
    <property type="entry name" value="Filament"/>
    <property type="match status" value="1"/>
</dbReference>
<evidence type="ECO:0000313" key="6">
    <source>
        <dbReference type="EMBL" id="KAK2832896.1"/>
    </source>
</evidence>
<evidence type="ECO:0000256" key="4">
    <source>
        <dbReference type="SAM" id="MobiDB-lite"/>
    </source>
</evidence>
<dbReference type="PANTHER" id="PTHR23239">
    <property type="entry name" value="INTERMEDIATE FILAMENT"/>
    <property type="match status" value="1"/>
</dbReference>
<evidence type="ECO:0000256" key="2">
    <source>
        <dbReference type="ARBA" id="ARBA00023054"/>
    </source>
</evidence>
<dbReference type="Gene3D" id="1.20.5.170">
    <property type="match status" value="1"/>
</dbReference>
<comment type="caution">
    <text evidence="6">The sequence shown here is derived from an EMBL/GenBank/DDBJ whole genome shotgun (WGS) entry which is preliminary data.</text>
</comment>
<evidence type="ECO:0000259" key="5">
    <source>
        <dbReference type="PROSITE" id="PS51842"/>
    </source>
</evidence>
<proteinExistence type="predicted"/>
<dbReference type="Proteomes" id="UP001187415">
    <property type="component" value="Unassembled WGS sequence"/>
</dbReference>
<evidence type="ECO:0000256" key="3">
    <source>
        <dbReference type="SAM" id="Coils"/>
    </source>
</evidence>
<dbReference type="PANTHER" id="PTHR23239:SF367">
    <property type="entry name" value="KERATIN 15-RELATED"/>
    <property type="match status" value="1"/>
</dbReference>
<feature type="coiled-coil region" evidence="3">
    <location>
        <begin position="218"/>
        <end position="249"/>
    </location>
</feature>
<dbReference type="Gene3D" id="1.20.5.1160">
    <property type="entry name" value="Vasodilator-stimulated phosphoprotein"/>
    <property type="match status" value="1"/>
</dbReference>
<feature type="coiled-coil region" evidence="3">
    <location>
        <begin position="105"/>
        <end position="139"/>
    </location>
</feature>
<feature type="region of interest" description="Disordered" evidence="4">
    <location>
        <begin position="409"/>
        <end position="430"/>
    </location>
</feature>
<feature type="domain" description="IF rod" evidence="5">
    <location>
        <begin position="101"/>
        <end position="412"/>
    </location>
</feature>
<dbReference type="FunFam" id="1.20.5.500:FF:000001">
    <property type="entry name" value="Type II keratin 23"/>
    <property type="match status" value="1"/>
</dbReference>
<dbReference type="SMART" id="SM01391">
    <property type="entry name" value="Filament"/>
    <property type="match status" value="1"/>
</dbReference>
<feature type="compositionally biased region" description="Low complexity" evidence="4">
    <location>
        <begin position="413"/>
        <end position="428"/>
    </location>
</feature>
<reference evidence="6" key="1">
    <citation type="submission" date="2023-07" db="EMBL/GenBank/DDBJ databases">
        <title>Chromosome-level Genome Assembly of Striped Snakehead (Channa striata).</title>
        <authorList>
            <person name="Liu H."/>
        </authorList>
    </citation>
    <scope>NUCLEOTIDE SEQUENCE</scope>
    <source>
        <strain evidence="6">Gz</strain>
        <tissue evidence="6">Muscle</tissue>
    </source>
</reference>
<keyword evidence="7" id="KW-1185">Reference proteome</keyword>
<dbReference type="PROSITE" id="PS51842">
    <property type="entry name" value="IF_ROD_2"/>
    <property type="match status" value="1"/>
</dbReference>
<protein>
    <recommendedName>
        <fullName evidence="5">IF rod domain-containing protein</fullName>
    </recommendedName>
</protein>
<dbReference type="InterPro" id="IPR002957">
    <property type="entry name" value="Keratin_I"/>
</dbReference>
<dbReference type="Gene3D" id="1.20.5.500">
    <property type="entry name" value="Single helix bin"/>
    <property type="match status" value="1"/>
</dbReference>
<dbReference type="InterPro" id="IPR039008">
    <property type="entry name" value="IF_rod_dom"/>
</dbReference>
<dbReference type="FunFam" id="1.20.5.170:FF:000002">
    <property type="entry name" value="Type I keratin KA11"/>
    <property type="match status" value="1"/>
</dbReference>
<dbReference type="SUPFAM" id="SSF64593">
    <property type="entry name" value="Intermediate filament protein, coiled coil region"/>
    <property type="match status" value="2"/>
</dbReference>
<feature type="coiled-coil region" evidence="3">
    <location>
        <begin position="363"/>
        <end position="404"/>
    </location>
</feature>
<sequence>MATALSSRNPLIGRASFGRGVSSFSVAGGGGSIRVSQGSRSFSAGGSSSFGFGGGAGAAFAAGGGFGGGAGSGFGTGGGFGGGAGSGFGGGAADDSLIGNEKFTMQNLNDRLALYLAKVAALEKANNELELKIRQFVENKVGPATRDYSSYFTTIAELQGKILDAIIVKGNVLLSIDNAKLAQDDFRIKFENELTMRQSVEADIAGLKMLLGELGVAKTNLSMQIDSLKDELASMKKNHEEDLVSLRTQMTGQVNVEVDAAPQEDLTRVMEEIREHYETVAAKNQRDLETWFHGKTEVLSKEVETTEHSLKSTTTEVKDVKSQHQGLEIELQTQLTMKASLEATLADVQARYAAQLNGFQHQVSSLEMQLVQLRTDLERQGQEYQMLLDIKTRLEKEIEEYRRLLDGEGGGSSFLSSSSSSSSSTTTTVITKVIEETK</sequence>
<keyword evidence="1" id="KW-0403">Intermediate filament</keyword>
<dbReference type="AlphaFoldDB" id="A0AA88SD04"/>
<evidence type="ECO:0000256" key="1">
    <source>
        <dbReference type="ARBA" id="ARBA00022754"/>
    </source>
</evidence>